<evidence type="ECO:0000256" key="2">
    <source>
        <dbReference type="ARBA" id="ARBA00023125"/>
    </source>
</evidence>
<gene>
    <name evidence="4" type="primary">btr_2</name>
    <name evidence="4" type="ORF">BACVE_003771</name>
</gene>
<dbReference type="Pfam" id="PF07883">
    <property type="entry name" value="Cupin_2"/>
    <property type="match status" value="1"/>
</dbReference>
<dbReference type="PANTHER" id="PTHR43280:SF26">
    <property type="entry name" value="ARAC-FAMILY TRANSCRIPTIONAL REGULATOR"/>
    <property type="match status" value="1"/>
</dbReference>
<dbReference type="PROSITE" id="PS01124">
    <property type="entry name" value="HTH_ARAC_FAMILY_2"/>
    <property type="match status" value="1"/>
</dbReference>
<keyword evidence="1" id="KW-0805">Transcription regulation</keyword>
<dbReference type="Pfam" id="PF12833">
    <property type="entry name" value="HTH_18"/>
    <property type="match status" value="1"/>
</dbReference>
<dbReference type="InterPro" id="IPR009057">
    <property type="entry name" value="Homeodomain-like_sf"/>
</dbReference>
<dbReference type="AlphaFoldDB" id="A0A4U7MVS1"/>
<dbReference type="InterPro" id="IPR018062">
    <property type="entry name" value="HTH_AraC-typ_CS"/>
</dbReference>
<dbReference type="EMBL" id="CP063687">
    <property type="protein sequence ID" value="QOY28730.1"/>
    <property type="molecule type" value="Genomic_DNA"/>
</dbReference>
<proteinExistence type="predicted"/>
<protein>
    <submittedName>
        <fullName evidence="4">HTH-type transcriptional activator Btr</fullName>
    </submittedName>
</protein>
<sequence>MDSLQHIICERRTYSHIFDSHAHTYCQMLFPLEGQLDLETERREIRLKPDQMLYIPPGYEHRFRSLERNECLVLDIPAFFFKGSFDPGVLNKLDPFWTSIRFLLTEETKQQSAHSLSLLAEYIAGKIQENRTNNSIAYIRRNLSKTFTIKELAAMEHYHPAYYSDWFKKQTGKSPQAYIAELRMKKAEQMLIETKCRLTDISQEVGFQNLSSFTRWFVRHKGITPRVFRNTFQSDK</sequence>
<dbReference type="GO" id="GO:0043565">
    <property type="term" value="F:sequence-specific DNA binding"/>
    <property type="evidence" value="ECO:0007669"/>
    <property type="project" value="InterPro"/>
</dbReference>
<evidence type="ECO:0000313" key="4">
    <source>
        <dbReference type="EMBL" id="QOY28730.1"/>
    </source>
</evidence>
<dbReference type="GO" id="GO:0003700">
    <property type="term" value="F:DNA-binding transcription factor activity"/>
    <property type="evidence" value="ECO:0007669"/>
    <property type="project" value="InterPro"/>
</dbReference>
<dbReference type="InterPro" id="IPR018060">
    <property type="entry name" value="HTH_AraC"/>
</dbReference>
<dbReference type="SUPFAM" id="SSF51182">
    <property type="entry name" value="RmlC-like cupins"/>
    <property type="match status" value="1"/>
</dbReference>
<keyword evidence="3" id="KW-0804">Transcription</keyword>
<keyword evidence="2" id="KW-0238">DNA-binding</keyword>
<organism evidence="4 5">
    <name type="scientific">Bacillus velezensis</name>
    <dbReference type="NCBI Taxonomy" id="492670"/>
    <lineage>
        <taxon>Bacteria</taxon>
        <taxon>Bacillati</taxon>
        <taxon>Bacillota</taxon>
        <taxon>Bacilli</taxon>
        <taxon>Bacillales</taxon>
        <taxon>Bacillaceae</taxon>
        <taxon>Bacillus</taxon>
        <taxon>Bacillus amyloliquefaciens group</taxon>
    </lineage>
</organism>
<evidence type="ECO:0000256" key="1">
    <source>
        <dbReference type="ARBA" id="ARBA00023015"/>
    </source>
</evidence>
<dbReference type="SUPFAM" id="SSF46689">
    <property type="entry name" value="Homeodomain-like"/>
    <property type="match status" value="2"/>
</dbReference>
<dbReference type="Proteomes" id="UP000587477">
    <property type="component" value="Chromosome"/>
</dbReference>
<name>A0A4U7MVS1_BACVE</name>
<dbReference type="PANTHER" id="PTHR43280">
    <property type="entry name" value="ARAC-FAMILY TRANSCRIPTIONAL REGULATOR"/>
    <property type="match status" value="1"/>
</dbReference>
<dbReference type="InterPro" id="IPR013096">
    <property type="entry name" value="Cupin_2"/>
</dbReference>
<dbReference type="CDD" id="cd07003">
    <property type="entry name" value="cupin_YobQ-like_N"/>
    <property type="match status" value="1"/>
</dbReference>
<evidence type="ECO:0000313" key="5">
    <source>
        <dbReference type="Proteomes" id="UP000587477"/>
    </source>
</evidence>
<evidence type="ECO:0000256" key="3">
    <source>
        <dbReference type="ARBA" id="ARBA00023163"/>
    </source>
</evidence>
<dbReference type="Gene3D" id="2.60.120.10">
    <property type="entry name" value="Jelly Rolls"/>
    <property type="match status" value="1"/>
</dbReference>
<dbReference type="PROSITE" id="PS00041">
    <property type="entry name" value="HTH_ARAC_FAMILY_1"/>
    <property type="match status" value="1"/>
</dbReference>
<dbReference type="InterPro" id="IPR011051">
    <property type="entry name" value="RmlC_Cupin_sf"/>
</dbReference>
<dbReference type="Gene3D" id="1.10.10.60">
    <property type="entry name" value="Homeodomain-like"/>
    <property type="match status" value="2"/>
</dbReference>
<dbReference type="SMART" id="SM00342">
    <property type="entry name" value="HTH_ARAC"/>
    <property type="match status" value="1"/>
</dbReference>
<accession>A0A4U7MVS1</accession>
<dbReference type="InterPro" id="IPR014710">
    <property type="entry name" value="RmlC-like_jellyroll"/>
</dbReference>
<dbReference type="RefSeq" id="WP_017417954.1">
    <property type="nucleotide sequence ID" value="NZ_AP024501.1"/>
</dbReference>
<reference evidence="5" key="1">
    <citation type="submission" date="2020-10" db="EMBL/GenBank/DDBJ databases">
        <title>Complete genome sequence of Bacillus velezensis NST6.</title>
        <authorList>
            <person name="Choi J."/>
        </authorList>
    </citation>
    <scope>NUCLEOTIDE SEQUENCE [LARGE SCALE GENOMIC DNA]</scope>
    <source>
        <strain evidence="5">NST6</strain>
    </source>
</reference>